<dbReference type="Proteomes" id="UP000004491">
    <property type="component" value="Unassembled WGS sequence"/>
</dbReference>
<dbReference type="InterPro" id="IPR029063">
    <property type="entry name" value="SAM-dependent_MTases_sf"/>
</dbReference>
<dbReference type="AlphaFoldDB" id="G2DHZ3"/>
<dbReference type="RefSeq" id="WP_005966816.1">
    <property type="nucleotide sequence ID" value="NZ_AFOC01000171.1"/>
</dbReference>
<keyword evidence="3" id="KW-1185">Reference proteome</keyword>
<accession>G2DHZ3</accession>
<comment type="caution">
    <text evidence="2">The sequence shown here is derived from an EMBL/GenBank/DDBJ whole genome shotgun (WGS) entry which is preliminary data.</text>
</comment>
<dbReference type="GO" id="GO:0032259">
    <property type="term" value="P:methylation"/>
    <property type="evidence" value="ECO:0007669"/>
    <property type="project" value="UniProtKB-KW"/>
</dbReference>
<dbReference type="GO" id="GO:0008168">
    <property type="term" value="F:methyltransferase activity"/>
    <property type="evidence" value="ECO:0007669"/>
    <property type="project" value="UniProtKB-KW"/>
</dbReference>
<keyword evidence="2" id="KW-0489">Methyltransferase</keyword>
<evidence type="ECO:0000313" key="2">
    <source>
        <dbReference type="EMBL" id="EGV49759.1"/>
    </source>
</evidence>
<protein>
    <submittedName>
        <fullName evidence="2">Type I restriction-modification system, DNA-methyltransferase subunit M</fullName>
    </submittedName>
</protein>
<dbReference type="Pfam" id="PF12161">
    <property type="entry name" value="HsdM_N"/>
    <property type="match status" value="1"/>
</dbReference>
<proteinExistence type="predicted"/>
<evidence type="ECO:0000259" key="1">
    <source>
        <dbReference type="Pfam" id="PF12161"/>
    </source>
</evidence>
<name>G2DHZ3_9GAMM</name>
<dbReference type="InterPro" id="IPR022749">
    <property type="entry name" value="D12N6_MeTrfase_N"/>
</dbReference>
<keyword evidence="2" id="KW-0808">Transferase</keyword>
<feature type="domain" description="N6 adenine-specific DNA methyltransferase N-terminal" evidence="1">
    <location>
        <begin position="10"/>
        <end position="119"/>
    </location>
</feature>
<sequence length="127" mass="14493">MEQKNLGGLIWSVAELLRGDFRQSEYGLVILPFTVLRRFECVLEPTRDAVLTKHAEIAELGINSYLVLPEVSGQQFYNTSRYQLNNLGVADTLAKLEDYINNFSANARAVFEQFKFSNKLLYKVAHC</sequence>
<dbReference type="SUPFAM" id="SSF53335">
    <property type="entry name" value="S-adenosyl-L-methionine-dependent methyltransferases"/>
    <property type="match status" value="1"/>
</dbReference>
<evidence type="ECO:0000313" key="3">
    <source>
        <dbReference type="Proteomes" id="UP000004491"/>
    </source>
</evidence>
<dbReference type="PATRIC" id="fig|1048808.3.peg.3307"/>
<organism evidence="2 3">
    <name type="scientific">endosymbiont of Riftia pachyptila</name>
    <name type="common">vent Ph05</name>
    <dbReference type="NCBI Taxonomy" id="1048808"/>
    <lineage>
        <taxon>Bacteria</taxon>
        <taxon>Pseudomonadati</taxon>
        <taxon>Pseudomonadota</taxon>
        <taxon>Gammaproteobacteria</taxon>
        <taxon>sulfur-oxidizing symbionts</taxon>
    </lineage>
</organism>
<reference evidence="2" key="1">
    <citation type="journal article" date="2011" name="ISME J.">
        <title>The endosymbionts of the deep-sea tubeworms Riftia pachyptila and Tevnia jerichonana share an identical physiology as revealed by proteogenomic analyses.</title>
        <authorList>
            <person name="Gardebrecht A."/>
            <person name="Markert S."/>
            <person name="Felbeck H."/>
            <person name="Thuermer A."/>
            <person name="Albrecht D."/>
            <person name="Wollherr A."/>
            <person name="Kabisch J."/>
            <person name="Lehmann R."/>
            <person name="Daniel R."/>
            <person name="Liesegang H."/>
            <person name="Hecker M."/>
            <person name="Sievert S.M."/>
            <person name="Schweder T."/>
        </authorList>
    </citation>
    <scope>NUCLEOTIDE SEQUENCE [LARGE SCALE GENOMIC DNA]</scope>
</reference>
<gene>
    <name evidence="2" type="ORF">Rifp1Sym_gn00020</name>
</gene>
<dbReference type="EMBL" id="AFOC01000171">
    <property type="protein sequence ID" value="EGV49759.1"/>
    <property type="molecule type" value="Genomic_DNA"/>
</dbReference>